<dbReference type="Pfam" id="PF22085">
    <property type="entry name" value="NorB_cytochrome_c-like"/>
    <property type="match status" value="1"/>
</dbReference>
<dbReference type="InterPro" id="IPR054309">
    <property type="entry name" value="NorB_cytochrome_c-like"/>
</dbReference>
<dbReference type="Proteomes" id="UP000613002">
    <property type="component" value="Unassembled WGS sequence"/>
</dbReference>
<evidence type="ECO:0000313" key="4">
    <source>
        <dbReference type="Proteomes" id="UP000613002"/>
    </source>
</evidence>
<keyword evidence="1" id="KW-1133">Transmembrane helix</keyword>
<accession>A0AA89T4N5</accession>
<evidence type="ECO:0000256" key="1">
    <source>
        <dbReference type="SAM" id="Phobius"/>
    </source>
</evidence>
<gene>
    <name evidence="3" type="ORF">HNR78_001837</name>
</gene>
<proteinExistence type="predicted"/>
<keyword evidence="1" id="KW-0472">Membrane</keyword>
<evidence type="ECO:0000313" key="3">
    <source>
        <dbReference type="EMBL" id="MBB3868948.1"/>
    </source>
</evidence>
<keyword evidence="4" id="KW-1185">Reference proteome</keyword>
<reference evidence="3 4" key="1">
    <citation type="submission" date="2020-08" db="EMBL/GenBank/DDBJ databases">
        <title>Genomic Encyclopedia of Type Strains, Phase IV (KMG-IV): sequencing the most valuable type-strain genomes for metagenomic binning, comparative biology and taxonomic classification.</title>
        <authorList>
            <person name="Goeker M."/>
        </authorList>
    </citation>
    <scope>NUCLEOTIDE SEQUENCE [LARGE SCALE GENOMIC DNA]</scope>
    <source>
        <strain evidence="3 4">DSM 14590</strain>
    </source>
</reference>
<feature type="domain" description="Nitric oxide reductase subunit B cytochrome c-like" evidence="2">
    <location>
        <begin position="36"/>
        <end position="118"/>
    </location>
</feature>
<evidence type="ECO:0000259" key="2">
    <source>
        <dbReference type="Pfam" id="PF22085"/>
    </source>
</evidence>
<name>A0AA89T4N5_9BACL</name>
<dbReference type="EMBL" id="JACICZ010000006">
    <property type="protein sequence ID" value="MBB3868948.1"/>
    <property type="molecule type" value="Genomic_DNA"/>
</dbReference>
<dbReference type="AlphaFoldDB" id="A0AA89T4N5"/>
<keyword evidence="1" id="KW-0812">Transmembrane</keyword>
<comment type="caution">
    <text evidence="3">The sequence shown here is derived from an EMBL/GenBank/DDBJ whole genome shotgun (WGS) entry which is preliminary data.</text>
</comment>
<feature type="transmembrane region" description="Helical" evidence="1">
    <location>
        <begin position="6"/>
        <end position="24"/>
    </location>
</feature>
<organism evidence="3 4">
    <name type="scientific">Parageobacillus toebii NBRC 107807</name>
    <dbReference type="NCBI Taxonomy" id="1223503"/>
    <lineage>
        <taxon>Bacteria</taxon>
        <taxon>Bacillati</taxon>
        <taxon>Bacillota</taxon>
        <taxon>Bacilli</taxon>
        <taxon>Bacillales</taxon>
        <taxon>Anoxybacillaceae</taxon>
        <taxon>Parageobacillus</taxon>
    </lineage>
</organism>
<sequence>MRLTRLWASLTLVFVISFAILGYYGGEIYQTMPPIPKRVVTSTGTVLFTEKEIKEGQNVWQSMGGQEVGSIWGHGAYVAPDWNADWLHREAMWILNKYAADQFGKSYDELDEEKKQCCERD</sequence>
<protein>
    <submittedName>
        <fullName evidence="3">Nitric oxide reductase large subunit</fullName>
    </submittedName>
</protein>